<name>K0NDI7_DESTT</name>
<dbReference type="OrthoDB" id="1726034at2"/>
<dbReference type="Proteomes" id="UP000007347">
    <property type="component" value="Chromosome"/>
</dbReference>
<organism evidence="1 2">
    <name type="scientific">Desulfobacula toluolica (strain DSM 7467 / Tol2)</name>
    <dbReference type="NCBI Taxonomy" id="651182"/>
    <lineage>
        <taxon>Bacteria</taxon>
        <taxon>Pseudomonadati</taxon>
        <taxon>Thermodesulfobacteriota</taxon>
        <taxon>Desulfobacteria</taxon>
        <taxon>Desulfobacterales</taxon>
        <taxon>Desulfobacteraceae</taxon>
        <taxon>Desulfobacula</taxon>
    </lineage>
</organism>
<accession>K0NDI7</accession>
<dbReference type="HOGENOM" id="CLU_176130_0_0_7"/>
<reference evidence="1 2" key="1">
    <citation type="journal article" date="2013" name="Environ. Microbiol.">
        <title>Complete genome, catabolic sub-proteomes and key-metabolites of Desulfobacula toluolica Tol2, a marine, aromatic compound-degrading, sulfate-reducing bacterium.</title>
        <authorList>
            <person name="Wohlbrand L."/>
            <person name="Jacob J.H."/>
            <person name="Kube M."/>
            <person name="Mussmann M."/>
            <person name="Jarling R."/>
            <person name="Beck A."/>
            <person name="Amann R."/>
            <person name="Wilkes H."/>
            <person name="Reinhardt R."/>
            <person name="Rabus R."/>
        </authorList>
    </citation>
    <scope>NUCLEOTIDE SEQUENCE [LARGE SCALE GENOMIC DNA]</scope>
    <source>
        <strain evidence="2">DSM 7467 / Tol2</strain>
    </source>
</reference>
<evidence type="ECO:0000313" key="1">
    <source>
        <dbReference type="EMBL" id="CCK78961.1"/>
    </source>
</evidence>
<dbReference type="RefSeq" id="WP_014956313.1">
    <property type="nucleotide sequence ID" value="NC_018645.1"/>
</dbReference>
<dbReference type="EMBL" id="FO203503">
    <property type="protein sequence ID" value="CCK78961.1"/>
    <property type="molecule type" value="Genomic_DNA"/>
</dbReference>
<proteinExistence type="predicted"/>
<evidence type="ECO:0000313" key="2">
    <source>
        <dbReference type="Proteomes" id="UP000007347"/>
    </source>
</evidence>
<sequence>MDTSLDLKFTEKSGAIVTQLGFKNLKAFVKNQALFMLMARIEKYEVENKHFEAKYHMDFKTFQTKIEGLQNEEVFTKEDDYLDWRFAKEAIDRLKKQKQELEYA</sequence>
<dbReference type="AlphaFoldDB" id="K0NDI7"/>
<dbReference type="STRING" id="651182.TOL2_C07930"/>
<dbReference type="KEGG" id="dto:TOL2_C07930"/>
<gene>
    <name evidence="1" type="ordered locus">TOL2_C07930</name>
</gene>
<keyword evidence="2" id="KW-1185">Reference proteome</keyword>
<protein>
    <submittedName>
        <fullName evidence="1">Conserved uncharacterized protein</fullName>
    </submittedName>
</protein>